<keyword evidence="5 6" id="KW-0009">Actin-binding</keyword>
<name>A0A9C6W393_BOMTE</name>
<dbReference type="Pfam" id="PF00063">
    <property type="entry name" value="Myosin_head"/>
    <property type="match status" value="1"/>
</dbReference>
<dbReference type="AlphaFoldDB" id="A0A9C6W393"/>
<dbReference type="SMART" id="SM00242">
    <property type="entry name" value="MYSc"/>
    <property type="match status" value="1"/>
</dbReference>
<dbReference type="GO" id="GO:0005737">
    <property type="term" value="C:cytoplasm"/>
    <property type="evidence" value="ECO:0007669"/>
    <property type="project" value="TreeGrafter"/>
</dbReference>
<evidence type="ECO:0000313" key="10">
    <source>
        <dbReference type="RefSeq" id="XP_048266475.1"/>
    </source>
</evidence>
<evidence type="ECO:0000313" key="9">
    <source>
        <dbReference type="RefSeq" id="XP_048266474.1"/>
    </source>
</evidence>
<keyword evidence="3 6" id="KW-0518">Myosin</keyword>
<dbReference type="PANTHER" id="PTHR13140:SF706">
    <property type="entry name" value="DILUTE CLASS UNCONVENTIONAL MYOSIN, ISOFORM C"/>
    <property type="match status" value="1"/>
</dbReference>
<keyword evidence="2 6" id="KW-0067">ATP-binding</keyword>
<dbReference type="GO" id="GO:0000146">
    <property type="term" value="F:microfilament motor activity"/>
    <property type="evidence" value="ECO:0007669"/>
    <property type="project" value="TreeGrafter"/>
</dbReference>
<evidence type="ECO:0000256" key="2">
    <source>
        <dbReference type="ARBA" id="ARBA00022840"/>
    </source>
</evidence>
<proteinExistence type="inferred from homology"/>
<evidence type="ECO:0000256" key="6">
    <source>
        <dbReference type="PROSITE-ProRule" id="PRU00782"/>
    </source>
</evidence>
<dbReference type="Gene3D" id="1.20.58.530">
    <property type="match status" value="1"/>
</dbReference>
<dbReference type="GO" id="GO:0007015">
    <property type="term" value="P:actin filament organization"/>
    <property type="evidence" value="ECO:0007669"/>
    <property type="project" value="TreeGrafter"/>
</dbReference>
<comment type="similarity">
    <text evidence="6">Belongs to the TRAFAC class myosin-kinesin ATPase superfamily. Myosin family.</text>
</comment>
<feature type="domain" description="Myosin motor" evidence="7">
    <location>
        <begin position="15"/>
        <end position="699"/>
    </location>
</feature>
<dbReference type="Proteomes" id="UP000835206">
    <property type="component" value="Chromosome 11"/>
</dbReference>
<dbReference type="RefSeq" id="XP_048266474.1">
    <property type="nucleotide sequence ID" value="XM_048410517.1"/>
</dbReference>
<dbReference type="InterPro" id="IPR036961">
    <property type="entry name" value="Kinesin_motor_dom_sf"/>
</dbReference>
<sequence length="1013" mass="117926">MPATEEQPISQAGWDFITDLGTLPEDENIIIDFLLQRLQRGQIYTWVGSLLLTLNPNNEVSTSHLYDSSEFNKHIDISHTTYEANPHIFAVAAKAHYNLIKEHGRNAQVIVISGETGTGKTFNACKCLEFLSNINKWSVQLSQGDCAHNIMLRITDACRLISTFTTACTEKNEISSRHGQLVKLHYKSGIISGATINSFLLERNRVTRGSSNFQIFYQMIFGMSPTELEILNLSKDKYYDILNVIDCNKKKYFQESFQDTLNALDILDFKSDQKKNIFQVLALLIHMGNIEFREDGEICAIDFSNNKSKEALKSTCVLSSLTEDTIMELLTTILINPQSSWRKHTSYHRHLVTVDACRNRLHSIIRYMYDLLFHWILNHANKTLSLKQQYSQWLGILDIFGFESFTKNGIEQLCVNYANEKMQQYYIETCVENNRNDLQEEGFIKICNPSHTINLYKERLNVIEENLFLTLNDACQSPVVIDILTIIQSVCKNLHNAQKKFLSEKEGNFIIEHYSGPVTYSIEDLLSKNTDKVPNEISLIFSTSKNKFLRSLINFGEEQYLHIVKGSITKKTMLAKLKYNMDTLIKELRKCDLHYVRCVKPNRSINNEWDRKNFKKQLACIGIFDALPLAKCKYPIRLRHQDFYVRYSRKPMEMIDLNKCKLILESIVPKKDLQTQVHFGKQLIFLTEPIFLKLESYRRNYRIKYANKIKTFWIKRSKYNILHILFCSFLKILFTGRKIIPAISKYLGTNFSIQNIYNINKDNTAVKIMLESELKTSNSLEEAPFAQNNKETSHLNLVMENKEGKNKNINKSLNETYSENKSENRNINKSLNETYSESKNQNKNNWPEMLNIFGEVCVLKNWPKIINLRYQLSDVQIKTYFENNTIKFIKTINSDYFPKLKHGKDFHMYNDMVDDNCNDNNNNLLKQRLTLHSSLMNIDSVKNINERRYSMYCEKDKIVTIEIDSCLLFYKNRILSRRQLAAIPIRMHTRATCLINSHILPRSVLPQGLQDCL</sequence>
<evidence type="ECO:0000313" key="8">
    <source>
        <dbReference type="Proteomes" id="UP000835206"/>
    </source>
</evidence>
<dbReference type="Gene3D" id="3.40.850.10">
    <property type="entry name" value="Kinesin motor domain"/>
    <property type="match status" value="1"/>
</dbReference>
<dbReference type="RefSeq" id="XP_048266475.1">
    <property type="nucleotide sequence ID" value="XM_048410518.1"/>
</dbReference>
<dbReference type="Gene3D" id="1.20.120.720">
    <property type="entry name" value="Myosin VI head, motor domain, U50 subdomain"/>
    <property type="match status" value="1"/>
</dbReference>
<dbReference type="GO" id="GO:0051015">
    <property type="term" value="F:actin filament binding"/>
    <property type="evidence" value="ECO:0007669"/>
    <property type="project" value="TreeGrafter"/>
</dbReference>
<dbReference type="PROSITE" id="PS51456">
    <property type="entry name" value="MYOSIN_MOTOR"/>
    <property type="match status" value="1"/>
</dbReference>
<accession>A0A9C6W393</accession>
<dbReference type="PRINTS" id="PR00193">
    <property type="entry name" value="MYOSINHEAVY"/>
</dbReference>
<comment type="caution">
    <text evidence="6">Lacks conserved residue(s) required for the propagation of feature annotation.</text>
</comment>
<dbReference type="InterPro" id="IPR001609">
    <property type="entry name" value="Myosin_head_motor_dom-like"/>
</dbReference>
<protein>
    <submittedName>
        <fullName evidence="9 10">Unconventional myosin-XIX isoform X1</fullName>
    </submittedName>
</protein>
<dbReference type="SUPFAM" id="SSF52540">
    <property type="entry name" value="P-loop containing nucleoside triphosphate hydrolases"/>
    <property type="match status" value="1"/>
</dbReference>
<dbReference type="GO" id="GO:0016020">
    <property type="term" value="C:membrane"/>
    <property type="evidence" value="ECO:0007669"/>
    <property type="project" value="TreeGrafter"/>
</dbReference>
<dbReference type="GO" id="GO:0016459">
    <property type="term" value="C:myosin complex"/>
    <property type="evidence" value="ECO:0007669"/>
    <property type="project" value="UniProtKB-KW"/>
</dbReference>
<dbReference type="GO" id="GO:0005524">
    <property type="term" value="F:ATP binding"/>
    <property type="evidence" value="ECO:0007669"/>
    <property type="project" value="UniProtKB-UniRule"/>
</dbReference>
<evidence type="ECO:0000256" key="1">
    <source>
        <dbReference type="ARBA" id="ARBA00022741"/>
    </source>
</evidence>
<evidence type="ECO:0000256" key="5">
    <source>
        <dbReference type="ARBA" id="ARBA00023203"/>
    </source>
</evidence>
<evidence type="ECO:0000256" key="3">
    <source>
        <dbReference type="ARBA" id="ARBA00023123"/>
    </source>
</evidence>
<dbReference type="CDD" id="cd00124">
    <property type="entry name" value="MYSc"/>
    <property type="match status" value="1"/>
</dbReference>
<organism evidence="8 9">
    <name type="scientific">Bombus terrestris</name>
    <name type="common">Buff-tailed bumblebee</name>
    <name type="synonym">Apis terrestris</name>
    <dbReference type="NCBI Taxonomy" id="30195"/>
    <lineage>
        <taxon>Eukaryota</taxon>
        <taxon>Metazoa</taxon>
        <taxon>Ecdysozoa</taxon>
        <taxon>Arthropoda</taxon>
        <taxon>Hexapoda</taxon>
        <taxon>Insecta</taxon>
        <taxon>Pterygota</taxon>
        <taxon>Neoptera</taxon>
        <taxon>Endopterygota</taxon>
        <taxon>Hymenoptera</taxon>
        <taxon>Apocrita</taxon>
        <taxon>Aculeata</taxon>
        <taxon>Apoidea</taxon>
        <taxon>Anthophila</taxon>
        <taxon>Apidae</taxon>
        <taxon>Bombus</taxon>
        <taxon>Bombus</taxon>
    </lineage>
</organism>
<evidence type="ECO:0000259" key="7">
    <source>
        <dbReference type="PROSITE" id="PS51456"/>
    </source>
</evidence>
<feature type="binding site" evidence="6">
    <location>
        <begin position="114"/>
        <end position="121"/>
    </location>
    <ligand>
        <name>ATP</name>
        <dbReference type="ChEBI" id="CHEBI:30616"/>
    </ligand>
</feature>
<keyword evidence="1 6" id="KW-0547">Nucleotide-binding</keyword>
<dbReference type="InterPro" id="IPR027417">
    <property type="entry name" value="P-loop_NTPase"/>
</dbReference>
<keyword evidence="4 6" id="KW-0505">Motor protein</keyword>
<keyword evidence="8" id="KW-1185">Reference proteome</keyword>
<dbReference type="Gene3D" id="1.10.10.820">
    <property type="match status" value="1"/>
</dbReference>
<dbReference type="PANTHER" id="PTHR13140">
    <property type="entry name" value="MYOSIN"/>
    <property type="match status" value="1"/>
</dbReference>
<gene>
    <name evidence="9 10" type="primary">LOC100648604</name>
</gene>
<reference evidence="9 10" key="1">
    <citation type="submission" date="2025-04" db="UniProtKB">
        <authorList>
            <consortium name="RefSeq"/>
        </authorList>
    </citation>
    <scope>IDENTIFICATION</scope>
</reference>
<dbReference type="OrthoDB" id="6108017at2759"/>
<dbReference type="GeneID" id="100648604"/>
<evidence type="ECO:0000256" key="4">
    <source>
        <dbReference type="ARBA" id="ARBA00023175"/>
    </source>
</evidence>